<evidence type="ECO:0008006" key="3">
    <source>
        <dbReference type="Google" id="ProtNLM"/>
    </source>
</evidence>
<evidence type="ECO:0000313" key="1">
    <source>
        <dbReference type="EMBL" id="SKC49422.1"/>
    </source>
</evidence>
<reference evidence="1 2" key="1">
    <citation type="submission" date="2017-02" db="EMBL/GenBank/DDBJ databases">
        <authorList>
            <person name="Peterson S.W."/>
        </authorList>
    </citation>
    <scope>NUCLEOTIDE SEQUENCE [LARGE SCALE GENOMIC DNA]</scope>
    <source>
        <strain evidence="1 2">VKM Ac-2059</strain>
    </source>
</reference>
<protein>
    <recommendedName>
        <fullName evidence="3">DUF3145 domain-containing protein</fullName>
    </recommendedName>
</protein>
<dbReference type="RefSeq" id="WP_079727474.1">
    <property type="nucleotide sequence ID" value="NZ_FUZP01000001.1"/>
</dbReference>
<dbReference type="AlphaFoldDB" id="A0A1T5JDQ6"/>
<dbReference type="STRING" id="123320.SAMN06309945_1443"/>
<gene>
    <name evidence="1" type="ORF">SAMN06309945_1443</name>
</gene>
<name>A0A1T5JDQ6_9MICO</name>
<evidence type="ECO:0000313" key="2">
    <source>
        <dbReference type="Proteomes" id="UP000190857"/>
    </source>
</evidence>
<dbReference type="Pfam" id="PF11343">
    <property type="entry name" value="DUF3145"/>
    <property type="match status" value="1"/>
</dbReference>
<dbReference type="Proteomes" id="UP000190857">
    <property type="component" value="Unassembled WGS sequence"/>
</dbReference>
<accession>A0A1T5JDQ6</accession>
<sequence>MQATSTRGVVFIHSSPRALCPHVEWAAGRALGRAVNFDWAEQPVLRGAKRAEFVWEGPQGTGAALASALRGWEHLRYEIAEDASPGSDGGRWLHTPDLGIFFVQTDAGGNIVIPEDRIRAAMSTAGANAHLLQQELSGALGQPWDDELEAFRYAGDQAAPVVWLHHVG</sequence>
<dbReference type="OrthoDB" id="3210860at2"/>
<dbReference type="EMBL" id="FUZP01000001">
    <property type="protein sequence ID" value="SKC49422.1"/>
    <property type="molecule type" value="Genomic_DNA"/>
</dbReference>
<proteinExistence type="predicted"/>
<dbReference type="InterPro" id="IPR021491">
    <property type="entry name" value="DUF3145"/>
</dbReference>
<organism evidence="1 2">
    <name type="scientific">Okibacterium fritillariae</name>
    <dbReference type="NCBI Taxonomy" id="123320"/>
    <lineage>
        <taxon>Bacteria</taxon>
        <taxon>Bacillati</taxon>
        <taxon>Actinomycetota</taxon>
        <taxon>Actinomycetes</taxon>
        <taxon>Micrococcales</taxon>
        <taxon>Microbacteriaceae</taxon>
        <taxon>Okibacterium</taxon>
    </lineage>
</organism>
<keyword evidence="2" id="KW-1185">Reference proteome</keyword>